<comment type="similarity">
    <text evidence="7">Belongs to the transglycosylase MltG family.</text>
</comment>
<evidence type="ECO:0000256" key="5">
    <source>
        <dbReference type="ARBA" id="ARBA00023239"/>
    </source>
</evidence>
<evidence type="ECO:0000313" key="9">
    <source>
        <dbReference type="Proteomes" id="UP001580346"/>
    </source>
</evidence>
<dbReference type="RefSeq" id="WP_375356144.1">
    <property type="nucleotide sequence ID" value="NZ_JBHHMI010000012.1"/>
</dbReference>
<comment type="caution">
    <text evidence="8">The sequence shown here is derived from an EMBL/GenBank/DDBJ whole genome shotgun (WGS) entry which is preliminary data.</text>
</comment>
<evidence type="ECO:0000256" key="1">
    <source>
        <dbReference type="ARBA" id="ARBA00022475"/>
    </source>
</evidence>
<dbReference type="EC" id="4.2.2.29" evidence="7"/>
<keyword evidence="9" id="KW-1185">Reference proteome</keyword>
<dbReference type="PANTHER" id="PTHR30518:SF2">
    <property type="entry name" value="ENDOLYTIC MUREIN TRANSGLYCOSYLASE"/>
    <property type="match status" value="1"/>
</dbReference>
<name>A0ABV5AV11_9BACL</name>
<dbReference type="Gene3D" id="3.30.1490.480">
    <property type="entry name" value="Endolytic murein transglycosylase"/>
    <property type="match status" value="2"/>
</dbReference>
<dbReference type="Gene3D" id="3.30.160.60">
    <property type="entry name" value="Classic Zinc Finger"/>
    <property type="match status" value="1"/>
</dbReference>
<comment type="catalytic activity">
    <reaction evidence="7">
        <text>a peptidoglycan chain = a peptidoglycan chain with N-acetyl-1,6-anhydromuramyl-[peptide] at the reducing end + a peptidoglycan chain with N-acetylglucosamine at the non-reducing end.</text>
        <dbReference type="EC" id="4.2.2.29"/>
    </reaction>
</comment>
<organism evidence="8 9">
    <name type="scientific">Paenibacillus enshidis</name>
    <dbReference type="NCBI Taxonomy" id="1458439"/>
    <lineage>
        <taxon>Bacteria</taxon>
        <taxon>Bacillati</taxon>
        <taxon>Bacillota</taxon>
        <taxon>Bacilli</taxon>
        <taxon>Bacillales</taxon>
        <taxon>Paenibacillaceae</taxon>
        <taxon>Paenibacillus</taxon>
    </lineage>
</organism>
<feature type="site" description="Important for catalytic activity" evidence="7">
    <location>
        <position position="230"/>
    </location>
</feature>
<dbReference type="HAMAP" id="MF_02065">
    <property type="entry name" value="MltG"/>
    <property type="match status" value="1"/>
</dbReference>
<protein>
    <recommendedName>
        <fullName evidence="7">Endolytic murein transglycosylase</fullName>
        <ecNumber evidence="7">4.2.2.29</ecNumber>
    </recommendedName>
    <alternativeName>
        <fullName evidence="7">Peptidoglycan lytic transglycosylase</fullName>
    </alternativeName>
    <alternativeName>
        <fullName evidence="7">Peptidoglycan polymerization terminase</fullName>
    </alternativeName>
</protein>
<evidence type="ECO:0000256" key="7">
    <source>
        <dbReference type="HAMAP-Rule" id="MF_02065"/>
    </source>
</evidence>
<evidence type="ECO:0000256" key="2">
    <source>
        <dbReference type="ARBA" id="ARBA00022692"/>
    </source>
</evidence>
<evidence type="ECO:0000256" key="6">
    <source>
        <dbReference type="ARBA" id="ARBA00023316"/>
    </source>
</evidence>
<dbReference type="Proteomes" id="UP001580346">
    <property type="component" value="Unassembled WGS sequence"/>
</dbReference>
<dbReference type="InterPro" id="IPR003770">
    <property type="entry name" value="MLTG-like"/>
</dbReference>
<keyword evidence="1 7" id="KW-1003">Cell membrane</keyword>
<proteinExistence type="inferred from homology"/>
<dbReference type="PANTHER" id="PTHR30518">
    <property type="entry name" value="ENDOLYTIC MUREIN TRANSGLYCOSYLASE"/>
    <property type="match status" value="1"/>
</dbReference>
<keyword evidence="4 7" id="KW-0472">Membrane</keyword>
<evidence type="ECO:0000256" key="3">
    <source>
        <dbReference type="ARBA" id="ARBA00022989"/>
    </source>
</evidence>
<sequence length="348" mass="39460">MKRKARTGVLLLVLLLVVAGVALYLWQMMQPVQQQAGTVAFTVEQGMRTSQIADLLEQKELIRNSTVFKTYLKLTEQGSNFQAGNYEAQPGITYEQLIAKLSSGDVVPEEMIQFTIPEGFTVLQIADRLQQEGIADKEEFLKLANDPAQFDMPLLAHIPEDKQLRYKLEGYLFPETYELPKGSSVKEIMAAMLEQTQKELDSIPNLEQELEERHETLHELLSVASLVEREVVVDQERPIVAGIIYNRLEKGQKLEIDATVQYMLNKQKERLLFKDLEVDSPYNTYTNEGLPAGPIASPSLSSIQAALEPAKTDYFFYVTKKDGSQEHLFAKTYQEHLNNIQQSQSVTQ</sequence>
<evidence type="ECO:0000256" key="4">
    <source>
        <dbReference type="ARBA" id="ARBA00023136"/>
    </source>
</evidence>
<comment type="function">
    <text evidence="7">Functions as a peptidoglycan terminase that cleaves nascent peptidoglycan strands endolytically to terminate their elongation.</text>
</comment>
<dbReference type="Pfam" id="PF02618">
    <property type="entry name" value="YceG"/>
    <property type="match status" value="1"/>
</dbReference>
<dbReference type="NCBIfam" id="TIGR00247">
    <property type="entry name" value="endolytic transglycosylase MltG"/>
    <property type="match status" value="1"/>
</dbReference>
<reference evidence="8 9" key="1">
    <citation type="submission" date="2024-09" db="EMBL/GenBank/DDBJ databases">
        <title>Paenibacillus zeirhizospherea sp. nov., isolated from surface of the maize (Zea mays) roots in a horticulture field, Hungary.</title>
        <authorList>
            <person name="Marton D."/>
            <person name="Farkas M."/>
            <person name="Bedics A."/>
            <person name="Toth E."/>
            <person name="Tancsics A."/>
            <person name="Boka K."/>
            <person name="Maroti G."/>
            <person name="Kriszt B."/>
            <person name="Cserhati M."/>
        </authorList>
    </citation>
    <scope>NUCLEOTIDE SEQUENCE [LARGE SCALE GENOMIC DNA]</scope>
    <source>
        <strain evidence="8 9">KCTC 33519</strain>
    </source>
</reference>
<gene>
    <name evidence="7 8" type="primary">mltG</name>
    <name evidence="8" type="ORF">ACE41H_14895</name>
</gene>
<keyword evidence="6 7" id="KW-0961">Cell wall biogenesis/degradation</keyword>
<evidence type="ECO:0000313" key="8">
    <source>
        <dbReference type="EMBL" id="MFB5268052.1"/>
    </source>
</evidence>
<accession>A0ABV5AV11</accession>
<keyword evidence="3 7" id="KW-1133">Transmembrane helix</keyword>
<keyword evidence="5 7" id="KW-0456">Lyase</keyword>
<dbReference type="EMBL" id="JBHHMI010000012">
    <property type="protein sequence ID" value="MFB5268052.1"/>
    <property type="molecule type" value="Genomic_DNA"/>
</dbReference>
<keyword evidence="2 7" id="KW-0812">Transmembrane</keyword>
<dbReference type="CDD" id="cd08010">
    <property type="entry name" value="MltG_like"/>
    <property type="match status" value="1"/>
</dbReference>